<keyword evidence="1" id="KW-0812">Transmembrane</keyword>
<keyword evidence="1" id="KW-0472">Membrane</keyword>
<keyword evidence="1" id="KW-1133">Transmembrane helix</keyword>
<evidence type="ECO:0008006" key="4">
    <source>
        <dbReference type="Google" id="ProtNLM"/>
    </source>
</evidence>
<sequence>MAHVEPPPVYSELSQLVDVPLIIFRSAPKRPWFLSPFLFRCEPRKFAITHILLTIAFCMLGIVFALSLNLFETRGDGLYLKPFMHDTLLFLCPTTLPFLVCALFGAYKRRPNFLYVPAVFWLMCFVLISISGVFLIGFTIALAYRDPSALAFLLWFPITGCFLPLLFTSHTARVYLRVRAEILEDQEERNMEKKRPLIL</sequence>
<comment type="caution">
    <text evidence="2">The sequence shown here is derived from an EMBL/GenBank/DDBJ whole genome shotgun (WGS) entry which is preliminary data.</text>
</comment>
<feature type="transmembrane region" description="Helical" evidence="1">
    <location>
        <begin position="119"/>
        <end position="143"/>
    </location>
</feature>
<dbReference type="Proteomes" id="UP001432322">
    <property type="component" value="Unassembled WGS sequence"/>
</dbReference>
<accession>A0AAV5VRQ6</accession>
<dbReference type="AlphaFoldDB" id="A0AAV5VRQ6"/>
<name>A0AAV5VRQ6_9BILA</name>
<organism evidence="2 3">
    <name type="scientific">Pristionchus fissidentatus</name>
    <dbReference type="NCBI Taxonomy" id="1538716"/>
    <lineage>
        <taxon>Eukaryota</taxon>
        <taxon>Metazoa</taxon>
        <taxon>Ecdysozoa</taxon>
        <taxon>Nematoda</taxon>
        <taxon>Chromadorea</taxon>
        <taxon>Rhabditida</taxon>
        <taxon>Rhabditina</taxon>
        <taxon>Diplogasteromorpha</taxon>
        <taxon>Diplogasteroidea</taxon>
        <taxon>Neodiplogasteridae</taxon>
        <taxon>Pristionchus</taxon>
    </lineage>
</organism>
<feature type="transmembrane region" description="Helical" evidence="1">
    <location>
        <begin position="149"/>
        <end position="167"/>
    </location>
</feature>
<proteinExistence type="predicted"/>
<feature type="transmembrane region" description="Helical" evidence="1">
    <location>
        <begin position="46"/>
        <end position="68"/>
    </location>
</feature>
<protein>
    <recommendedName>
        <fullName evidence="4">G protein-coupled receptor</fullName>
    </recommendedName>
</protein>
<evidence type="ECO:0000313" key="3">
    <source>
        <dbReference type="Proteomes" id="UP001432322"/>
    </source>
</evidence>
<reference evidence="2" key="1">
    <citation type="submission" date="2023-10" db="EMBL/GenBank/DDBJ databases">
        <title>Genome assembly of Pristionchus species.</title>
        <authorList>
            <person name="Yoshida K."/>
            <person name="Sommer R.J."/>
        </authorList>
    </citation>
    <scope>NUCLEOTIDE SEQUENCE</scope>
    <source>
        <strain evidence="2">RS5133</strain>
    </source>
</reference>
<feature type="transmembrane region" description="Helical" evidence="1">
    <location>
        <begin position="88"/>
        <end position="107"/>
    </location>
</feature>
<evidence type="ECO:0000256" key="1">
    <source>
        <dbReference type="SAM" id="Phobius"/>
    </source>
</evidence>
<gene>
    <name evidence="2" type="ORF">PFISCL1PPCAC_11994</name>
</gene>
<evidence type="ECO:0000313" key="2">
    <source>
        <dbReference type="EMBL" id="GMT20697.1"/>
    </source>
</evidence>
<dbReference type="EMBL" id="BTSY01000003">
    <property type="protein sequence ID" value="GMT20697.1"/>
    <property type="molecule type" value="Genomic_DNA"/>
</dbReference>
<keyword evidence="3" id="KW-1185">Reference proteome</keyword>